<reference evidence="2 3" key="1">
    <citation type="submission" date="2020-10" db="EMBL/GenBank/DDBJ databases">
        <title>Sequencing the genomes of 1000 actinobacteria strains.</title>
        <authorList>
            <person name="Klenk H.-P."/>
        </authorList>
    </citation>
    <scope>NUCLEOTIDE SEQUENCE [LARGE SCALE GENOMIC DNA]</scope>
    <source>
        <strain evidence="2 3">DSM 43173</strain>
    </source>
</reference>
<name>A0ABR9LRE1_9ACTN</name>
<comment type="caution">
    <text evidence="2">The sequence shown here is derived from an EMBL/GenBank/DDBJ whole genome shotgun (WGS) entry which is preliminary data.</text>
</comment>
<proteinExistence type="predicted"/>
<keyword evidence="1" id="KW-0812">Transmembrane</keyword>
<keyword evidence="1" id="KW-1133">Transmembrane helix</keyword>
<organism evidence="2 3">
    <name type="scientific">Nonomuraea angiospora</name>
    <dbReference type="NCBI Taxonomy" id="46172"/>
    <lineage>
        <taxon>Bacteria</taxon>
        <taxon>Bacillati</taxon>
        <taxon>Actinomycetota</taxon>
        <taxon>Actinomycetes</taxon>
        <taxon>Streptosporangiales</taxon>
        <taxon>Streptosporangiaceae</taxon>
        <taxon>Nonomuraea</taxon>
    </lineage>
</organism>
<keyword evidence="1" id="KW-0472">Membrane</keyword>
<accession>A0ABR9LRE1</accession>
<dbReference type="RefSeq" id="WP_192784037.1">
    <property type="nucleotide sequence ID" value="NZ_JADBEK010000001.1"/>
</dbReference>
<protein>
    <submittedName>
        <fullName evidence="2">Uncharacterized protein</fullName>
    </submittedName>
</protein>
<feature type="transmembrane region" description="Helical" evidence="1">
    <location>
        <begin position="6"/>
        <end position="24"/>
    </location>
</feature>
<keyword evidence="3" id="KW-1185">Reference proteome</keyword>
<dbReference type="Proteomes" id="UP000633509">
    <property type="component" value="Unassembled WGS sequence"/>
</dbReference>
<dbReference type="EMBL" id="JADBEK010000001">
    <property type="protein sequence ID" value="MBE1582835.1"/>
    <property type="molecule type" value="Genomic_DNA"/>
</dbReference>
<evidence type="ECO:0000313" key="2">
    <source>
        <dbReference type="EMBL" id="MBE1582835.1"/>
    </source>
</evidence>
<gene>
    <name evidence="2" type="ORF">H4W80_001093</name>
</gene>
<feature type="transmembrane region" description="Helical" evidence="1">
    <location>
        <begin position="36"/>
        <end position="54"/>
    </location>
</feature>
<evidence type="ECO:0000313" key="3">
    <source>
        <dbReference type="Proteomes" id="UP000633509"/>
    </source>
</evidence>
<feature type="transmembrane region" description="Helical" evidence="1">
    <location>
        <begin position="66"/>
        <end position="83"/>
    </location>
</feature>
<evidence type="ECO:0000256" key="1">
    <source>
        <dbReference type="SAM" id="Phobius"/>
    </source>
</evidence>
<sequence>MNLPFGYLITLVLVAICTFFALAAPGRTRLLAGLSFRLGLAVNELPFVVSAWLLAASVPAFVQGDLTSPIIAGAAALTMAGLVRTARPAGATCWTSTATAPGPPGPRS</sequence>